<reference evidence="9 10" key="1">
    <citation type="submission" date="2018-05" db="EMBL/GenBank/DDBJ databases">
        <authorList>
            <person name="Goeker M."/>
            <person name="Huntemann M."/>
            <person name="Clum A."/>
            <person name="Pillay M."/>
            <person name="Palaniappan K."/>
            <person name="Varghese N."/>
            <person name="Mikhailova N."/>
            <person name="Stamatis D."/>
            <person name="Reddy T."/>
            <person name="Daum C."/>
            <person name="Shapiro N."/>
            <person name="Ivanova N."/>
            <person name="Kyrpides N."/>
            <person name="Woyke T."/>
        </authorList>
    </citation>
    <scope>NUCLEOTIDE SEQUENCE [LARGE SCALE GENOMIC DNA]</scope>
    <source>
        <strain evidence="9 10">DSM 26524</strain>
    </source>
</reference>
<comment type="similarity">
    <text evidence="7">Belongs to the binding-protein-dependent transport system permease family.</text>
</comment>
<feature type="domain" description="ABC transmembrane type-1" evidence="8">
    <location>
        <begin position="69"/>
        <end position="281"/>
    </location>
</feature>
<dbReference type="Pfam" id="PF00528">
    <property type="entry name" value="BPD_transp_1"/>
    <property type="match status" value="1"/>
</dbReference>
<dbReference type="PANTHER" id="PTHR30193:SF37">
    <property type="entry name" value="INNER MEMBRANE ABC TRANSPORTER PERMEASE PROTEIN YCJO"/>
    <property type="match status" value="1"/>
</dbReference>
<feature type="transmembrane region" description="Helical" evidence="7">
    <location>
        <begin position="263"/>
        <end position="284"/>
    </location>
</feature>
<evidence type="ECO:0000256" key="6">
    <source>
        <dbReference type="ARBA" id="ARBA00023136"/>
    </source>
</evidence>
<dbReference type="AlphaFoldDB" id="A0AB73T113"/>
<evidence type="ECO:0000256" key="1">
    <source>
        <dbReference type="ARBA" id="ARBA00004651"/>
    </source>
</evidence>
<dbReference type="PROSITE" id="PS50928">
    <property type="entry name" value="ABC_TM1"/>
    <property type="match status" value="1"/>
</dbReference>
<feature type="transmembrane region" description="Helical" evidence="7">
    <location>
        <begin position="106"/>
        <end position="126"/>
    </location>
</feature>
<dbReference type="PANTHER" id="PTHR30193">
    <property type="entry name" value="ABC TRANSPORTER PERMEASE PROTEIN"/>
    <property type="match status" value="1"/>
</dbReference>
<gene>
    <name evidence="9" type="ORF">C7383_11123</name>
</gene>
<evidence type="ECO:0000256" key="7">
    <source>
        <dbReference type="RuleBase" id="RU363032"/>
    </source>
</evidence>
<dbReference type="InterPro" id="IPR035906">
    <property type="entry name" value="MetI-like_sf"/>
</dbReference>
<evidence type="ECO:0000256" key="5">
    <source>
        <dbReference type="ARBA" id="ARBA00022989"/>
    </source>
</evidence>
<dbReference type="CDD" id="cd06261">
    <property type="entry name" value="TM_PBP2"/>
    <property type="match status" value="1"/>
</dbReference>
<keyword evidence="4 7" id="KW-0812">Transmembrane</keyword>
<evidence type="ECO:0000256" key="2">
    <source>
        <dbReference type="ARBA" id="ARBA00022448"/>
    </source>
</evidence>
<keyword evidence="10" id="KW-1185">Reference proteome</keyword>
<keyword evidence="5 7" id="KW-1133">Transmembrane helix</keyword>
<accession>A0AB73T113</accession>
<protein>
    <submittedName>
        <fullName evidence="9">Carbohydrate ABC transporter membrane protein 1 (CUT1 family)</fullName>
    </submittedName>
</protein>
<dbReference type="Proteomes" id="UP000245412">
    <property type="component" value="Unassembled WGS sequence"/>
</dbReference>
<feature type="transmembrane region" description="Helical" evidence="7">
    <location>
        <begin position="73"/>
        <end position="94"/>
    </location>
</feature>
<evidence type="ECO:0000256" key="4">
    <source>
        <dbReference type="ARBA" id="ARBA00022692"/>
    </source>
</evidence>
<evidence type="ECO:0000259" key="8">
    <source>
        <dbReference type="PROSITE" id="PS50928"/>
    </source>
</evidence>
<evidence type="ECO:0000256" key="3">
    <source>
        <dbReference type="ARBA" id="ARBA00022475"/>
    </source>
</evidence>
<dbReference type="Gene3D" id="1.10.3720.10">
    <property type="entry name" value="MetI-like"/>
    <property type="match status" value="1"/>
</dbReference>
<proteinExistence type="inferred from homology"/>
<feature type="transmembrane region" description="Helical" evidence="7">
    <location>
        <begin position="155"/>
        <end position="180"/>
    </location>
</feature>
<comment type="caution">
    <text evidence="9">The sequence shown here is derived from an EMBL/GenBank/DDBJ whole genome shotgun (WGS) entry which is preliminary data.</text>
</comment>
<name>A0AB73T113_9FIRM</name>
<comment type="subcellular location">
    <subcellularLocation>
        <location evidence="1 7">Cell membrane</location>
        <topology evidence="1 7">Multi-pass membrane protein</topology>
    </subcellularLocation>
</comment>
<sequence>MKKKHREGLTALCFLAPNLIGFLIFTAIPVVMSFVMSLYDWPVVGERRFVGFDNYKNLFTADPLFGKVMGNTVFYVAAYAVLNILIAMLLAVWLTSKIKNLKFYRAAFFMPQVIPVIATTMLWKWLFLPEYGLINIALNTFGFKEINFLGSTKTAMMSIVIMSVWQGFGYNMVIFIAGLLGVPQSLKEAARIDGCGRIRTYFKVTLPLMSPSIFFAVIMTIISSFQVFDQTFIGTNGGPAYSTTTAVMYIYQNGFNFMKMGYASSIAWVLFAIIMIITVFQWFAQKKWVVYD</sequence>
<feature type="transmembrane region" description="Helical" evidence="7">
    <location>
        <begin position="201"/>
        <end position="225"/>
    </location>
</feature>
<evidence type="ECO:0000313" key="10">
    <source>
        <dbReference type="Proteomes" id="UP000245412"/>
    </source>
</evidence>
<feature type="transmembrane region" description="Helical" evidence="7">
    <location>
        <begin position="231"/>
        <end position="251"/>
    </location>
</feature>
<evidence type="ECO:0000313" key="9">
    <source>
        <dbReference type="EMBL" id="PWJ73693.1"/>
    </source>
</evidence>
<dbReference type="InterPro" id="IPR000515">
    <property type="entry name" value="MetI-like"/>
</dbReference>
<keyword evidence="6 7" id="KW-0472">Membrane</keyword>
<feature type="transmembrane region" description="Helical" evidence="7">
    <location>
        <begin position="12"/>
        <end position="39"/>
    </location>
</feature>
<dbReference type="RefSeq" id="WP_109747494.1">
    <property type="nucleotide sequence ID" value="NZ_CABJAT010000012.1"/>
</dbReference>
<keyword evidence="2 7" id="KW-0813">Transport</keyword>
<organism evidence="9 10">
    <name type="scientific">Murimonas intestini</name>
    <dbReference type="NCBI Taxonomy" id="1337051"/>
    <lineage>
        <taxon>Bacteria</taxon>
        <taxon>Bacillati</taxon>
        <taxon>Bacillota</taxon>
        <taxon>Clostridia</taxon>
        <taxon>Lachnospirales</taxon>
        <taxon>Lachnospiraceae</taxon>
        <taxon>Murimonas</taxon>
    </lineage>
</organism>
<dbReference type="InterPro" id="IPR051393">
    <property type="entry name" value="ABC_transporter_permease"/>
</dbReference>
<dbReference type="SUPFAM" id="SSF161098">
    <property type="entry name" value="MetI-like"/>
    <property type="match status" value="1"/>
</dbReference>
<dbReference type="GO" id="GO:0005886">
    <property type="term" value="C:plasma membrane"/>
    <property type="evidence" value="ECO:0007669"/>
    <property type="project" value="UniProtKB-SubCell"/>
</dbReference>
<dbReference type="GO" id="GO:0055085">
    <property type="term" value="P:transmembrane transport"/>
    <property type="evidence" value="ECO:0007669"/>
    <property type="project" value="InterPro"/>
</dbReference>
<keyword evidence="3" id="KW-1003">Cell membrane</keyword>
<dbReference type="EMBL" id="QGGY01000011">
    <property type="protein sequence ID" value="PWJ73693.1"/>
    <property type="molecule type" value="Genomic_DNA"/>
</dbReference>